<gene>
    <name evidence="1" type="ORF">LPQ35_07200</name>
</gene>
<sequence length="163" mass="18416">MELIREGFNVLISPSAIAVNEAINLTNTSLSCLFIAGNRISILTKIKHGYEVARAFTSHQLLTLLENAHHQSIFIEHDPSLFESVRDAEILALALRDTASRCETLVYYSATHDEHLRIISRLADRIIVVTKHRPGYVADIIELNPRREVRSFLLSDVQLTLEV</sequence>
<protein>
    <submittedName>
        <fullName evidence="1">Uncharacterized protein</fullName>
    </submittedName>
</protein>
<name>A0ABZ3H3L2_GEOAI</name>
<dbReference type="Proteomes" id="UP001492541">
    <property type="component" value="Chromosome"/>
</dbReference>
<evidence type="ECO:0000313" key="2">
    <source>
        <dbReference type="Proteomes" id="UP001492541"/>
    </source>
</evidence>
<dbReference type="EMBL" id="CP087714">
    <property type="protein sequence ID" value="XAT63042.1"/>
    <property type="molecule type" value="Genomic_DNA"/>
</dbReference>
<keyword evidence="2" id="KW-1185">Reference proteome</keyword>
<dbReference type="PROSITE" id="PS51257">
    <property type="entry name" value="PROKAR_LIPOPROTEIN"/>
    <property type="match status" value="1"/>
</dbReference>
<evidence type="ECO:0000313" key="1">
    <source>
        <dbReference type="EMBL" id="XAT63042.1"/>
    </source>
</evidence>
<proteinExistence type="predicted"/>
<accession>A0ABZ3H3L2</accession>
<organism evidence="1 2">
    <name type="scientific">Geoglobus acetivorans</name>
    <dbReference type="NCBI Taxonomy" id="565033"/>
    <lineage>
        <taxon>Archaea</taxon>
        <taxon>Methanobacteriati</taxon>
        <taxon>Methanobacteriota</taxon>
        <taxon>Archaeoglobi</taxon>
        <taxon>Archaeoglobales</taxon>
        <taxon>Archaeoglobaceae</taxon>
        <taxon>Geoglobus</taxon>
    </lineage>
</organism>
<dbReference type="GeneID" id="90449463"/>
<reference evidence="1 2" key="1">
    <citation type="submission" date="2021-11" db="EMBL/GenBank/DDBJ databases">
        <title>Whole genome of Geoglobus acetivorans.</title>
        <authorList>
            <person name="Liu D."/>
        </authorList>
    </citation>
    <scope>NUCLEOTIDE SEQUENCE [LARGE SCALE GENOMIC DNA]</scope>
    <source>
        <strain evidence="1 2">SBH6</strain>
    </source>
</reference>
<dbReference type="RefSeq" id="WP_193808200.1">
    <property type="nucleotide sequence ID" value="NZ_CP087714.1"/>
</dbReference>